<dbReference type="OrthoDB" id="10028886at2759"/>
<evidence type="ECO:0000313" key="2">
    <source>
        <dbReference type="Proteomes" id="UP000030752"/>
    </source>
</evidence>
<dbReference type="eggNOG" id="ENOG502QSK1">
    <property type="taxonomic scope" value="Eukaryota"/>
</dbReference>
<dbReference type="InParanoid" id="W2S2Q5"/>
<dbReference type="GeneID" id="19969488"/>
<protein>
    <recommendedName>
        <fullName evidence="3">F-box domain-containing protein</fullName>
    </recommendedName>
</protein>
<dbReference type="PANTHER" id="PTHR38926:SF72">
    <property type="entry name" value="IM:7136021-RELATED"/>
    <property type="match status" value="1"/>
</dbReference>
<organism evidence="1 2">
    <name type="scientific">Cyphellophora europaea (strain CBS 101466)</name>
    <name type="common">Phialophora europaea</name>
    <dbReference type="NCBI Taxonomy" id="1220924"/>
    <lineage>
        <taxon>Eukaryota</taxon>
        <taxon>Fungi</taxon>
        <taxon>Dikarya</taxon>
        <taxon>Ascomycota</taxon>
        <taxon>Pezizomycotina</taxon>
        <taxon>Eurotiomycetes</taxon>
        <taxon>Chaetothyriomycetidae</taxon>
        <taxon>Chaetothyriales</taxon>
        <taxon>Cyphellophoraceae</taxon>
        <taxon>Cyphellophora</taxon>
    </lineage>
</organism>
<dbReference type="PANTHER" id="PTHR38926">
    <property type="entry name" value="F-BOX DOMAIN CONTAINING PROTEIN, EXPRESSED"/>
    <property type="match status" value="1"/>
</dbReference>
<dbReference type="STRING" id="1220924.W2S2Q5"/>
<dbReference type="VEuPathDB" id="FungiDB:HMPREF1541_02149"/>
<dbReference type="EMBL" id="KB822718">
    <property type="protein sequence ID" value="ETN42991.1"/>
    <property type="molecule type" value="Genomic_DNA"/>
</dbReference>
<gene>
    <name evidence="1" type="ORF">HMPREF1541_02149</name>
</gene>
<name>W2S2Q5_CYPE1</name>
<dbReference type="Gene3D" id="3.80.10.10">
    <property type="entry name" value="Ribonuclease Inhibitor"/>
    <property type="match status" value="2"/>
</dbReference>
<sequence>MAASDLTAQPSLPDEMLNMICQELGKDRDFGSLYRCAQASSSVADPALRTMYQYHEVSPSFLQSDEFDPRLAKADFATKFADAEQVFRRWTVLWRSIILSGLDSSRTYKPYCRYLRVLDFRNLMNMLEDVRFQGKMQTAFYAGPMKSVKFTSHYYKGRQIVDGPQTVNAVGEPLTKATTQIEEIAGNIGAGVLPSWISRSPKLESLVLWNGNSLANGAGEAIANHCEAFKSLTIREWRSIPSFDADELFATFLNELRADTLQYFELISFNDIAARSFEALGRHKTLQELKLSNLSQTAIENLHHLKGCTNLHTLALEDNLGTVQLEALNNDVFVEVVHWLSSCSKLRDLALKKFADGPSLLSQVLSSPNVRLTKLSLEGYQVRLPNSQLFHTALSEQKHLESVWLKGNGEDTIPDDLQMMVDGLSNIPHLKELILKDVSDEFQEHHIAQLAINLPELEEFWTSGDVVSGDLLHALVNLRSLKKLDLYAMTQFTSDEIIDFLSKLDPEMQRGFNFSLMAADPNQGNLTDTEQDLIRDYIRSNLDGRFDFVLWREMDTSDSDSD</sequence>
<proteinExistence type="predicted"/>
<dbReference type="Proteomes" id="UP000030752">
    <property type="component" value="Unassembled WGS sequence"/>
</dbReference>
<accession>W2S2Q5</accession>
<evidence type="ECO:0008006" key="3">
    <source>
        <dbReference type="Google" id="ProtNLM"/>
    </source>
</evidence>
<reference evidence="1 2" key="1">
    <citation type="submission" date="2013-03" db="EMBL/GenBank/DDBJ databases">
        <title>The Genome Sequence of Phialophora europaea CBS 101466.</title>
        <authorList>
            <consortium name="The Broad Institute Genomics Platform"/>
            <person name="Cuomo C."/>
            <person name="de Hoog S."/>
            <person name="Gorbushina A."/>
            <person name="Walker B."/>
            <person name="Young S.K."/>
            <person name="Zeng Q."/>
            <person name="Gargeya S."/>
            <person name="Fitzgerald M."/>
            <person name="Haas B."/>
            <person name="Abouelleil A."/>
            <person name="Allen A.W."/>
            <person name="Alvarado L."/>
            <person name="Arachchi H.M."/>
            <person name="Berlin A.M."/>
            <person name="Chapman S.B."/>
            <person name="Gainer-Dewar J."/>
            <person name="Goldberg J."/>
            <person name="Griggs A."/>
            <person name="Gujja S."/>
            <person name="Hansen M."/>
            <person name="Howarth C."/>
            <person name="Imamovic A."/>
            <person name="Ireland A."/>
            <person name="Larimer J."/>
            <person name="McCowan C."/>
            <person name="Murphy C."/>
            <person name="Pearson M."/>
            <person name="Poon T.W."/>
            <person name="Priest M."/>
            <person name="Roberts A."/>
            <person name="Saif S."/>
            <person name="Shea T."/>
            <person name="Sisk P."/>
            <person name="Sykes S."/>
            <person name="Wortman J."/>
            <person name="Nusbaum C."/>
            <person name="Birren B."/>
        </authorList>
    </citation>
    <scope>NUCLEOTIDE SEQUENCE [LARGE SCALE GENOMIC DNA]</scope>
    <source>
        <strain evidence="1 2">CBS 101466</strain>
    </source>
</reference>
<dbReference type="InterPro" id="IPR032675">
    <property type="entry name" value="LRR_dom_sf"/>
</dbReference>
<evidence type="ECO:0000313" key="1">
    <source>
        <dbReference type="EMBL" id="ETN42991.1"/>
    </source>
</evidence>
<dbReference type="RefSeq" id="XP_008714727.1">
    <property type="nucleotide sequence ID" value="XM_008716505.1"/>
</dbReference>
<dbReference type="HOGENOM" id="CLU_036208_0_0_1"/>
<keyword evidence="2" id="KW-1185">Reference proteome</keyword>
<dbReference type="SUPFAM" id="SSF52047">
    <property type="entry name" value="RNI-like"/>
    <property type="match status" value="1"/>
</dbReference>
<dbReference type="AlphaFoldDB" id="W2S2Q5"/>